<protein>
    <recommendedName>
        <fullName evidence="4">Phage protein</fullName>
    </recommendedName>
</protein>
<keyword evidence="3" id="KW-1185">Reference proteome</keyword>
<organism evidence="2 3">
    <name type="scientific">Xylocopilactobacillus apis</name>
    <dbReference type="NCBI Taxonomy" id="2932183"/>
    <lineage>
        <taxon>Bacteria</taxon>
        <taxon>Bacillati</taxon>
        <taxon>Bacillota</taxon>
        <taxon>Bacilli</taxon>
        <taxon>Lactobacillales</taxon>
        <taxon>Lactobacillaceae</taxon>
        <taxon>Xylocopilactobacillus</taxon>
    </lineage>
</organism>
<evidence type="ECO:0000313" key="2">
    <source>
        <dbReference type="EMBL" id="BDR57508.1"/>
    </source>
</evidence>
<evidence type="ECO:0008006" key="4">
    <source>
        <dbReference type="Google" id="ProtNLM"/>
    </source>
</evidence>
<gene>
    <name evidence="1" type="ORF">KIMC2_20210</name>
    <name evidence="2" type="ORF">KIMC2_20700</name>
</gene>
<dbReference type="RefSeq" id="WP_317696573.1">
    <property type="nucleotide sequence ID" value="NZ_AP026801.1"/>
</dbReference>
<dbReference type="KEGG" id="xak:KIMC2_20700"/>
<dbReference type="EMBL" id="AP026801">
    <property type="protein sequence ID" value="BDR57508.1"/>
    <property type="molecule type" value="Genomic_DNA"/>
</dbReference>
<sequence length="115" mass="13178">MIQIVLRKTNGTDQKIEIPQLRVKDLLTEEKKTLKIPLETIRKVTDYSECLEIITETEVLIKGPYDAISDAAPKHIIAEVLAKMQINYLLYNYESNETAIFKIIDDASRKGKNNN</sequence>
<proteinExistence type="predicted"/>
<reference evidence="2 3" key="1">
    <citation type="journal article" date="2023" name="Microbiol. Spectr.">
        <title>Symbiosis of Carpenter Bees with Uncharacterized Lactic Acid Bacteria Showing NAD Auxotrophy.</title>
        <authorList>
            <person name="Kawasaki S."/>
            <person name="Ozawa K."/>
            <person name="Mori T."/>
            <person name="Yamamoto A."/>
            <person name="Ito M."/>
            <person name="Ohkuma M."/>
            <person name="Sakamoto M."/>
            <person name="Matsutani M."/>
        </authorList>
    </citation>
    <scope>NUCLEOTIDE SEQUENCE [LARGE SCALE GENOMIC DNA]</scope>
    <source>
        <strain evidence="2 3">KimC2</strain>
    </source>
</reference>
<dbReference type="KEGG" id="xak:KIMC2_20210"/>
<accession>A0AAU9D1U9</accession>
<dbReference type="EMBL" id="AP026801">
    <property type="protein sequence ID" value="BDR57459.1"/>
    <property type="molecule type" value="Genomic_DNA"/>
</dbReference>
<name>A0AAU9D1U9_9LACO</name>
<dbReference type="AlphaFoldDB" id="A0AAU9D1U9"/>
<dbReference type="Proteomes" id="UP001321804">
    <property type="component" value="Chromosome"/>
</dbReference>
<evidence type="ECO:0000313" key="3">
    <source>
        <dbReference type="Proteomes" id="UP001321804"/>
    </source>
</evidence>
<evidence type="ECO:0000313" key="1">
    <source>
        <dbReference type="EMBL" id="BDR57459.1"/>
    </source>
</evidence>